<gene>
    <name evidence="11" type="ORF">DFH94DRAFT_708481</name>
</gene>
<evidence type="ECO:0000256" key="2">
    <source>
        <dbReference type="ARBA" id="ARBA00010897"/>
    </source>
</evidence>
<dbReference type="InterPro" id="IPR007229">
    <property type="entry name" value="Nic_PRibTrfase-Fam"/>
</dbReference>
<dbReference type="InterPro" id="IPR006406">
    <property type="entry name" value="Nic_PRibTrfase"/>
</dbReference>
<evidence type="ECO:0000256" key="5">
    <source>
        <dbReference type="ARBA" id="ARBA00022598"/>
    </source>
</evidence>
<dbReference type="PIRSF" id="PIRSF000484">
    <property type="entry name" value="NAPRT"/>
    <property type="match status" value="1"/>
</dbReference>
<keyword evidence="5 8" id="KW-0436">Ligase</keyword>
<sequence length="419" mass="47320">MDSQLDPGANISPRSLLDTDLYKLTMQQAVLHHFPDAQSTYNFTHRDANIYFTRQCYEQFAAAIPRFSALSLTPEERTWLQDTCPYFKRSYLDYLAAYRFKPSQVQVSFVQRASDSDEGRIEIEVSGPWAEAIFWEVPLLATLSEIYFSTVDKDWNYEGQEDRAYGKGTELLEAGCAFSDFGTRRRRSYHSQDLVVSQLVRAAKDHPGRGKLSGTSNVHLAQKHGINPSGTIAHEWFMGIGAMRGYEHANNIALDLWEEVYPKGQRLLALTDTFSTKAFFQNFTADVDRARRWHGLRQDSGDPFVFAPQAKEVYEQLGIDPGEKLIVYSDWLNVEKAIALKKQCDELGLNSAFGIGTFFTNDFRSLLSGGKEKSKALNIVIKMASINGLPCIKISDDLTKNTGDSETLLRVKDIFGLPK</sequence>
<evidence type="ECO:0000313" key="12">
    <source>
        <dbReference type="Proteomes" id="UP000759537"/>
    </source>
</evidence>
<keyword evidence="6 8" id="KW-0662">Pyridine nucleotide biosynthesis</keyword>
<dbReference type="EMBL" id="WHVB01000002">
    <property type="protein sequence ID" value="KAF8485858.1"/>
    <property type="molecule type" value="Genomic_DNA"/>
</dbReference>
<dbReference type="GO" id="GO:0005829">
    <property type="term" value="C:cytosol"/>
    <property type="evidence" value="ECO:0007669"/>
    <property type="project" value="TreeGrafter"/>
</dbReference>
<dbReference type="NCBIfam" id="TIGR01514">
    <property type="entry name" value="NAPRTase"/>
    <property type="match status" value="1"/>
</dbReference>
<reference evidence="11" key="1">
    <citation type="submission" date="2019-10" db="EMBL/GenBank/DDBJ databases">
        <authorList>
            <consortium name="DOE Joint Genome Institute"/>
            <person name="Kuo A."/>
            <person name="Miyauchi S."/>
            <person name="Kiss E."/>
            <person name="Drula E."/>
            <person name="Kohler A."/>
            <person name="Sanchez-Garcia M."/>
            <person name="Andreopoulos B."/>
            <person name="Barry K.W."/>
            <person name="Bonito G."/>
            <person name="Buee M."/>
            <person name="Carver A."/>
            <person name="Chen C."/>
            <person name="Cichocki N."/>
            <person name="Clum A."/>
            <person name="Culley D."/>
            <person name="Crous P.W."/>
            <person name="Fauchery L."/>
            <person name="Girlanda M."/>
            <person name="Hayes R."/>
            <person name="Keri Z."/>
            <person name="LaButti K."/>
            <person name="Lipzen A."/>
            <person name="Lombard V."/>
            <person name="Magnuson J."/>
            <person name="Maillard F."/>
            <person name="Morin E."/>
            <person name="Murat C."/>
            <person name="Nolan M."/>
            <person name="Ohm R."/>
            <person name="Pangilinan J."/>
            <person name="Pereira M."/>
            <person name="Perotto S."/>
            <person name="Peter M."/>
            <person name="Riley R."/>
            <person name="Sitrit Y."/>
            <person name="Stielow B."/>
            <person name="Szollosi G."/>
            <person name="Zifcakova L."/>
            <person name="Stursova M."/>
            <person name="Spatafora J.W."/>
            <person name="Tedersoo L."/>
            <person name="Vaario L.-M."/>
            <person name="Yamada A."/>
            <person name="Yan M."/>
            <person name="Wang P."/>
            <person name="Xu J."/>
            <person name="Bruns T."/>
            <person name="Baldrian P."/>
            <person name="Vilgalys R."/>
            <person name="Henrissat B."/>
            <person name="Grigoriev I.V."/>
            <person name="Hibbett D."/>
            <person name="Nagy L.G."/>
            <person name="Martin F.M."/>
        </authorList>
    </citation>
    <scope>NUCLEOTIDE SEQUENCE</scope>
    <source>
        <strain evidence="11">Prilba</strain>
    </source>
</reference>
<comment type="pathway">
    <text evidence="1 8">Cofactor biosynthesis; NAD(+) biosynthesis; nicotinate D-ribonucleotide from nicotinate: step 1/1.</text>
</comment>
<dbReference type="Pfam" id="PF04095">
    <property type="entry name" value="NAPRTase"/>
    <property type="match status" value="1"/>
</dbReference>
<dbReference type="PANTHER" id="PTHR11098">
    <property type="entry name" value="NICOTINATE PHOSPHORIBOSYLTRANSFERASE"/>
    <property type="match status" value="1"/>
</dbReference>
<dbReference type="SUPFAM" id="SSF51690">
    <property type="entry name" value="Nicotinate/Quinolinate PRTase C-terminal domain-like"/>
    <property type="match status" value="1"/>
</dbReference>
<evidence type="ECO:0000313" key="11">
    <source>
        <dbReference type="EMBL" id="KAF8485858.1"/>
    </source>
</evidence>
<dbReference type="PANTHER" id="PTHR11098:SF1">
    <property type="entry name" value="NICOTINATE PHOSPHORIBOSYLTRANSFERASE"/>
    <property type="match status" value="1"/>
</dbReference>
<keyword evidence="11" id="KW-0808">Transferase</keyword>
<organism evidence="11 12">
    <name type="scientific">Russula ochroleuca</name>
    <dbReference type="NCBI Taxonomy" id="152965"/>
    <lineage>
        <taxon>Eukaryota</taxon>
        <taxon>Fungi</taxon>
        <taxon>Dikarya</taxon>
        <taxon>Basidiomycota</taxon>
        <taxon>Agaricomycotina</taxon>
        <taxon>Agaricomycetes</taxon>
        <taxon>Russulales</taxon>
        <taxon>Russulaceae</taxon>
        <taxon>Russula</taxon>
    </lineage>
</organism>
<dbReference type="HAMAP" id="MF_00570">
    <property type="entry name" value="NAPRTase"/>
    <property type="match status" value="1"/>
</dbReference>
<dbReference type="AlphaFoldDB" id="A0A9P5N3X1"/>
<dbReference type="Pfam" id="PF17767">
    <property type="entry name" value="NAPRTase_N"/>
    <property type="match status" value="1"/>
</dbReference>
<proteinExistence type="inferred from homology"/>
<evidence type="ECO:0000256" key="3">
    <source>
        <dbReference type="ARBA" id="ARBA00013236"/>
    </source>
</evidence>
<dbReference type="Gene3D" id="3.20.140.10">
    <property type="entry name" value="nicotinate phosphoribosyltransferase"/>
    <property type="match status" value="1"/>
</dbReference>
<evidence type="ECO:0000256" key="6">
    <source>
        <dbReference type="ARBA" id="ARBA00022642"/>
    </source>
</evidence>
<dbReference type="SUPFAM" id="SSF54675">
    <property type="entry name" value="Nicotinate/Quinolinate PRTase N-terminal domain-like"/>
    <property type="match status" value="1"/>
</dbReference>
<keyword evidence="11" id="KW-0328">Glycosyltransferase</keyword>
<protein>
    <recommendedName>
        <fullName evidence="3 8">Nicotinate phosphoribosyltransferase</fullName>
        <ecNumber evidence="3 8">6.3.4.21</ecNumber>
    </recommendedName>
</protein>
<dbReference type="InterPro" id="IPR041525">
    <property type="entry name" value="N/Namide_PRibTrfase"/>
</dbReference>
<feature type="domain" description="Nicotinate/nicotinamide phosphoribosyltransferase" evidence="9">
    <location>
        <begin position="176"/>
        <end position="418"/>
    </location>
</feature>
<dbReference type="GO" id="GO:0034355">
    <property type="term" value="P:NAD+ biosynthetic process via the salvage pathway"/>
    <property type="evidence" value="ECO:0007669"/>
    <property type="project" value="TreeGrafter"/>
</dbReference>
<accession>A0A9P5N3X1</accession>
<dbReference type="NCBIfam" id="NF003704">
    <property type="entry name" value="PRK05321.1"/>
    <property type="match status" value="1"/>
</dbReference>
<evidence type="ECO:0000256" key="8">
    <source>
        <dbReference type="RuleBase" id="RU003838"/>
    </source>
</evidence>
<evidence type="ECO:0000256" key="1">
    <source>
        <dbReference type="ARBA" id="ARBA00004952"/>
    </source>
</evidence>
<name>A0A9P5N3X1_9AGAM</name>
<dbReference type="OrthoDB" id="193380at2759"/>
<evidence type="ECO:0000256" key="4">
    <source>
        <dbReference type="ARBA" id="ARBA00022553"/>
    </source>
</evidence>
<comment type="PTM">
    <text evidence="8">Transiently phosphorylated on a His residue during the reaction cycle. Phosphorylation strongly increases the affinity for substrates and increases the rate of nicotinate D-ribonucleotide production. Dephosphorylation regenerates the low-affinity form of the enzyme, leading to product release.</text>
</comment>
<keyword evidence="12" id="KW-1185">Reference proteome</keyword>
<dbReference type="InterPro" id="IPR040727">
    <property type="entry name" value="NAPRTase_N"/>
</dbReference>
<dbReference type="EC" id="6.3.4.21" evidence="3 8"/>
<reference evidence="11" key="2">
    <citation type="journal article" date="2020" name="Nat. Commun.">
        <title>Large-scale genome sequencing of mycorrhizal fungi provides insights into the early evolution of symbiotic traits.</title>
        <authorList>
            <person name="Miyauchi S."/>
            <person name="Kiss E."/>
            <person name="Kuo A."/>
            <person name="Drula E."/>
            <person name="Kohler A."/>
            <person name="Sanchez-Garcia M."/>
            <person name="Morin E."/>
            <person name="Andreopoulos B."/>
            <person name="Barry K.W."/>
            <person name="Bonito G."/>
            <person name="Buee M."/>
            <person name="Carver A."/>
            <person name="Chen C."/>
            <person name="Cichocki N."/>
            <person name="Clum A."/>
            <person name="Culley D."/>
            <person name="Crous P.W."/>
            <person name="Fauchery L."/>
            <person name="Girlanda M."/>
            <person name="Hayes R.D."/>
            <person name="Keri Z."/>
            <person name="LaButti K."/>
            <person name="Lipzen A."/>
            <person name="Lombard V."/>
            <person name="Magnuson J."/>
            <person name="Maillard F."/>
            <person name="Murat C."/>
            <person name="Nolan M."/>
            <person name="Ohm R.A."/>
            <person name="Pangilinan J."/>
            <person name="Pereira M.F."/>
            <person name="Perotto S."/>
            <person name="Peter M."/>
            <person name="Pfister S."/>
            <person name="Riley R."/>
            <person name="Sitrit Y."/>
            <person name="Stielow J.B."/>
            <person name="Szollosi G."/>
            <person name="Zifcakova L."/>
            <person name="Stursova M."/>
            <person name="Spatafora J.W."/>
            <person name="Tedersoo L."/>
            <person name="Vaario L.M."/>
            <person name="Yamada A."/>
            <person name="Yan M."/>
            <person name="Wang P."/>
            <person name="Xu J."/>
            <person name="Bruns T."/>
            <person name="Baldrian P."/>
            <person name="Vilgalys R."/>
            <person name="Dunand C."/>
            <person name="Henrissat B."/>
            <person name="Grigoriev I.V."/>
            <person name="Hibbett D."/>
            <person name="Nagy L.G."/>
            <person name="Martin F.M."/>
        </authorList>
    </citation>
    <scope>NUCLEOTIDE SEQUENCE</scope>
    <source>
        <strain evidence="11">Prilba</strain>
    </source>
</reference>
<dbReference type="InterPro" id="IPR036068">
    <property type="entry name" value="Nicotinate_pribotase-like_C"/>
</dbReference>
<feature type="domain" description="Nicotinate phosphoribosyltransferase N-terminal" evidence="10">
    <location>
        <begin position="17"/>
        <end position="144"/>
    </location>
</feature>
<dbReference type="GO" id="GO:0004516">
    <property type="term" value="F:nicotinate phosphoribosyltransferase activity"/>
    <property type="evidence" value="ECO:0007669"/>
    <property type="project" value="UniProtKB-UniRule"/>
</dbReference>
<keyword evidence="4" id="KW-0597">Phosphoprotein</keyword>
<comment type="catalytic activity">
    <reaction evidence="7 8">
        <text>5-phospho-alpha-D-ribose 1-diphosphate + nicotinate + ATP + H2O = nicotinate beta-D-ribonucleotide + ADP + phosphate + diphosphate</text>
        <dbReference type="Rhea" id="RHEA:36163"/>
        <dbReference type="ChEBI" id="CHEBI:15377"/>
        <dbReference type="ChEBI" id="CHEBI:30616"/>
        <dbReference type="ChEBI" id="CHEBI:32544"/>
        <dbReference type="ChEBI" id="CHEBI:33019"/>
        <dbReference type="ChEBI" id="CHEBI:43474"/>
        <dbReference type="ChEBI" id="CHEBI:57502"/>
        <dbReference type="ChEBI" id="CHEBI:58017"/>
        <dbReference type="ChEBI" id="CHEBI:456216"/>
        <dbReference type="EC" id="6.3.4.21"/>
    </reaction>
</comment>
<dbReference type="Proteomes" id="UP000759537">
    <property type="component" value="Unassembled WGS sequence"/>
</dbReference>
<evidence type="ECO:0000259" key="9">
    <source>
        <dbReference type="Pfam" id="PF04095"/>
    </source>
</evidence>
<evidence type="ECO:0000256" key="7">
    <source>
        <dbReference type="ARBA" id="ARBA00048668"/>
    </source>
</evidence>
<comment type="caution">
    <text evidence="11">The sequence shown here is derived from an EMBL/GenBank/DDBJ whole genome shotgun (WGS) entry which is preliminary data.</text>
</comment>
<comment type="similarity">
    <text evidence="2 8">Belongs to the NAPRTase family.</text>
</comment>
<dbReference type="GO" id="GO:0016757">
    <property type="term" value="F:glycosyltransferase activity"/>
    <property type="evidence" value="ECO:0007669"/>
    <property type="project" value="UniProtKB-KW"/>
</dbReference>
<comment type="function">
    <text evidence="8">Catalyzes the synthesis of beta-nicotinate D-ribonucleotide from nicotinate and 5-phospho-D-ribose 1-phosphate at the expense of ATP.</text>
</comment>
<evidence type="ECO:0000259" key="10">
    <source>
        <dbReference type="Pfam" id="PF17767"/>
    </source>
</evidence>